<gene>
    <name evidence="1" type="ORF">ACFSUL_15175</name>
</gene>
<organism evidence="1 2">
    <name type="scientific">Bacillus seohaeanensis</name>
    <dbReference type="NCBI Taxonomy" id="284580"/>
    <lineage>
        <taxon>Bacteria</taxon>
        <taxon>Bacillati</taxon>
        <taxon>Bacillota</taxon>
        <taxon>Bacilli</taxon>
        <taxon>Bacillales</taxon>
        <taxon>Bacillaceae</taxon>
        <taxon>Bacillus</taxon>
    </lineage>
</organism>
<dbReference type="Proteomes" id="UP001597506">
    <property type="component" value="Unassembled WGS sequence"/>
</dbReference>
<name>A0ABW5RVH0_9BACI</name>
<accession>A0ABW5RVH0</accession>
<sequence length="94" mass="10509">MSAFSPNFVIGNIQIGVIEGASCLNMGNNYPTNFQSKKKHNQGFGNVSGNQHHLDQTKSMLYDSKAIDSLTFDNGQEIPEWLKTILHEKLRDTP</sequence>
<dbReference type="RefSeq" id="WP_071412192.1">
    <property type="nucleotide sequence ID" value="NZ_JBHUMF010000031.1"/>
</dbReference>
<keyword evidence="2" id="KW-1185">Reference proteome</keyword>
<reference evidence="2" key="1">
    <citation type="journal article" date="2019" name="Int. J. Syst. Evol. Microbiol.">
        <title>The Global Catalogue of Microorganisms (GCM) 10K type strain sequencing project: providing services to taxonomists for standard genome sequencing and annotation.</title>
        <authorList>
            <consortium name="The Broad Institute Genomics Platform"/>
            <consortium name="The Broad Institute Genome Sequencing Center for Infectious Disease"/>
            <person name="Wu L."/>
            <person name="Ma J."/>
        </authorList>
    </citation>
    <scope>NUCLEOTIDE SEQUENCE [LARGE SCALE GENOMIC DNA]</scope>
    <source>
        <strain evidence="2">KCTC 3913</strain>
    </source>
</reference>
<evidence type="ECO:0000313" key="1">
    <source>
        <dbReference type="EMBL" id="MFD2682081.1"/>
    </source>
</evidence>
<evidence type="ECO:0000313" key="2">
    <source>
        <dbReference type="Proteomes" id="UP001597506"/>
    </source>
</evidence>
<dbReference type="EMBL" id="JBHUMF010000031">
    <property type="protein sequence ID" value="MFD2682081.1"/>
    <property type="molecule type" value="Genomic_DNA"/>
</dbReference>
<protein>
    <submittedName>
        <fullName evidence="1">Uncharacterized protein</fullName>
    </submittedName>
</protein>
<proteinExistence type="predicted"/>
<comment type="caution">
    <text evidence="1">The sequence shown here is derived from an EMBL/GenBank/DDBJ whole genome shotgun (WGS) entry which is preliminary data.</text>
</comment>